<proteinExistence type="predicted"/>
<protein>
    <submittedName>
        <fullName evidence="1">Uncharacterized protein</fullName>
    </submittedName>
</protein>
<dbReference type="AlphaFoldDB" id="A0A2P2NCB5"/>
<organism evidence="1">
    <name type="scientific">Rhizophora mucronata</name>
    <name type="common">Asiatic mangrove</name>
    <dbReference type="NCBI Taxonomy" id="61149"/>
    <lineage>
        <taxon>Eukaryota</taxon>
        <taxon>Viridiplantae</taxon>
        <taxon>Streptophyta</taxon>
        <taxon>Embryophyta</taxon>
        <taxon>Tracheophyta</taxon>
        <taxon>Spermatophyta</taxon>
        <taxon>Magnoliopsida</taxon>
        <taxon>eudicotyledons</taxon>
        <taxon>Gunneridae</taxon>
        <taxon>Pentapetalae</taxon>
        <taxon>rosids</taxon>
        <taxon>fabids</taxon>
        <taxon>Malpighiales</taxon>
        <taxon>Rhizophoraceae</taxon>
        <taxon>Rhizophora</taxon>
    </lineage>
</organism>
<name>A0A2P2NCB5_RHIMU</name>
<sequence>MCDSMTWITFPHCTRATLASESFKRHPIYNVHVYNVDNFSTHAVNLHVVNTENFSTYVLNLPF</sequence>
<evidence type="ECO:0000313" key="1">
    <source>
        <dbReference type="EMBL" id="MBX40129.1"/>
    </source>
</evidence>
<dbReference type="EMBL" id="GGEC01059645">
    <property type="protein sequence ID" value="MBX40129.1"/>
    <property type="molecule type" value="Transcribed_RNA"/>
</dbReference>
<reference evidence="1" key="1">
    <citation type="submission" date="2018-02" db="EMBL/GenBank/DDBJ databases">
        <title>Rhizophora mucronata_Transcriptome.</title>
        <authorList>
            <person name="Meera S.P."/>
            <person name="Sreeshan A."/>
            <person name="Augustine A."/>
        </authorList>
    </citation>
    <scope>NUCLEOTIDE SEQUENCE</scope>
    <source>
        <tissue evidence="1">Leaf</tissue>
    </source>
</reference>
<accession>A0A2P2NCB5</accession>